<evidence type="ECO:0000313" key="1">
    <source>
        <dbReference type="EMBL" id="QJA44429.1"/>
    </source>
</evidence>
<sequence length="70" mass="8385">MSTIRQHIPSFFEGLESKISTFNSFEELKEISWIKNWTTDPKFIEFKILESKLIAIFKNDERWVVGFINE</sequence>
<dbReference type="AlphaFoldDB" id="A0A6H1ZAD8"/>
<reference evidence="1" key="1">
    <citation type="submission" date="2020-03" db="EMBL/GenBank/DDBJ databases">
        <title>The deep terrestrial virosphere.</title>
        <authorList>
            <person name="Holmfeldt K."/>
            <person name="Nilsson E."/>
            <person name="Simone D."/>
            <person name="Lopez-Fernandez M."/>
            <person name="Wu X."/>
            <person name="de Brujin I."/>
            <person name="Lundin D."/>
            <person name="Andersson A."/>
            <person name="Bertilsson S."/>
            <person name="Dopson M."/>
        </authorList>
    </citation>
    <scope>NUCLEOTIDE SEQUENCE</scope>
    <source>
        <strain evidence="1">TM448A00108</strain>
        <strain evidence="2">TM448B00355</strain>
    </source>
</reference>
<evidence type="ECO:0000313" key="2">
    <source>
        <dbReference type="EMBL" id="QJH95176.1"/>
    </source>
</evidence>
<name>A0A6H1ZAD8_9ZZZZ</name>
<dbReference type="EMBL" id="MT143976">
    <property type="protein sequence ID" value="QJA44429.1"/>
    <property type="molecule type" value="Genomic_DNA"/>
</dbReference>
<proteinExistence type="predicted"/>
<dbReference type="EMBL" id="MT144614">
    <property type="protein sequence ID" value="QJH95176.1"/>
    <property type="molecule type" value="Genomic_DNA"/>
</dbReference>
<accession>A0A6H1ZAD8</accession>
<gene>
    <name evidence="1" type="ORF">TM448A00108_0056</name>
    <name evidence="2" type="ORF">TM448B00355_0029</name>
</gene>
<organism evidence="1">
    <name type="scientific">viral metagenome</name>
    <dbReference type="NCBI Taxonomy" id="1070528"/>
    <lineage>
        <taxon>unclassified sequences</taxon>
        <taxon>metagenomes</taxon>
        <taxon>organismal metagenomes</taxon>
    </lineage>
</organism>
<protein>
    <submittedName>
        <fullName evidence="1">Uncharacterized protein</fullName>
    </submittedName>
</protein>